<accession>A0A8S0R507</accession>
<dbReference type="Gramene" id="OE9A108562T2">
    <property type="protein sequence ID" value="OE9A108562C2"/>
    <property type="gene ID" value="OE9A108562"/>
</dbReference>
<organism evidence="2 3">
    <name type="scientific">Olea europaea subsp. europaea</name>
    <dbReference type="NCBI Taxonomy" id="158383"/>
    <lineage>
        <taxon>Eukaryota</taxon>
        <taxon>Viridiplantae</taxon>
        <taxon>Streptophyta</taxon>
        <taxon>Embryophyta</taxon>
        <taxon>Tracheophyta</taxon>
        <taxon>Spermatophyta</taxon>
        <taxon>Magnoliopsida</taxon>
        <taxon>eudicotyledons</taxon>
        <taxon>Gunneridae</taxon>
        <taxon>Pentapetalae</taxon>
        <taxon>asterids</taxon>
        <taxon>lamiids</taxon>
        <taxon>Lamiales</taxon>
        <taxon>Oleaceae</taxon>
        <taxon>Oleeae</taxon>
        <taxon>Olea</taxon>
    </lineage>
</organism>
<keyword evidence="3" id="KW-1185">Reference proteome</keyword>
<sequence>MDENPSPGSSRNVAMRRHRNRQAVEDDDGVDKITCTGKSCQSCTAGVIADCVAVCCCPCAVVNLLALAFIKVPWMVGRKCFGMGKKNRQLKEKRRKCERSYSDCCGDTFGISGKGRVNGGTVLEIVSPEEELPDNFSAGFEDEEIFHLGFGRVSFTGIPCETKGN</sequence>
<dbReference type="AlphaFoldDB" id="A0A8S0R507"/>
<dbReference type="EMBL" id="CACTIH010002110">
    <property type="protein sequence ID" value="CAA2973543.1"/>
    <property type="molecule type" value="Genomic_DNA"/>
</dbReference>
<gene>
    <name evidence="2" type="ORF">OLEA9_A108562</name>
</gene>
<comment type="caution">
    <text evidence="2">The sequence shown here is derived from an EMBL/GenBank/DDBJ whole genome shotgun (WGS) entry which is preliminary data.</text>
</comment>
<proteinExistence type="predicted"/>
<evidence type="ECO:0000313" key="3">
    <source>
        <dbReference type="Proteomes" id="UP000594638"/>
    </source>
</evidence>
<feature type="compositionally biased region" description="Polar residues" evidence="1">
    <location>
        <begin position="1"/>
        <end position="12"/>
    </location>
</feature>
<protein>
    <submittedName>
        <fullName evidence="2">Uncharacterized protein</fullName>
    </submittedName>
</protein>
<dbReference type="Gramene" id="OE9A108562T1">
    <property type="protein sequence ID" value="OE9A108562C1"/>
    <property type="gene ID" value="OE9A108562"/>
</dbReference>
<dbReference type="OrthoDB" id="689054at2759"/>
<feature type="region of interest" description="Disordered" evidence="1">
    <location>
        <begin position="1"/>
        <end position="25"/>
    </location>
</feature>
<evidence type="ECO:0000256" key="1">
    <source>
        <dbReference type="SAM" id="MobiDB-lite"/>
    </source>
</evidence>
<evidence type="ECO:0000313" key="2">
    <source>
        <dbReference type="EMBL" id="CAA2973543.1"/>
    </source>
</evidence>
<name>A0A8S0R507_OLEEU</name>
<reference evidence="2 3" key="1">
    <citation type="submission" date="2019-12" db="EMBL/GenBank/DDBJ databases">
        <authorList>
            <person name="Alioto T."/>
            <person name="Alioto T."/>
            <person name="Gomez Garrido J."/>
        </authorList>
    </citation>
    <scope>NUCLEOTIDE SEQUENCE [LARGE SCALE GENOMIC DNA]</scope>
</reference>
<dbReference type="Proteomes" id="UP000594638">
    <property type="component" value="Unassembled WGS sequence"/>
</dbReference>
<dbReference type="PANTHER" id="PTHR33264:SF6">
    <property type="entry name" value="OS01G0638800 PROTEIN"/>
    <property type="match status" value="1"/>
</dbReference>
<dbReference type="PANTHER" id="PTHR33264">
    <property type="entry name" value="EXPRESSED PROTEIN"/>
    <property type="match status" value="1"/>
</dbReference>